<accession>A0AAW1NIE5</accession>
<dbReference type="EMBL" id="JBDFQZ010000001">
    <property type="protein sequence ID" value="KAK9756920.1"/>
    <property type="molecule type" value="Genomic_DNA"/>
</dbReference>
<dbReference type="PANTHER" id="PTHR31375">
    <property type="match status" value="1"/>
</dbReference>
<comment type="subcellular location">
    <subcellularLocation>
        <location evidence="1">Secreted</location>
        <location evidence="1">Cell wall</location>
    </subcellularLocation>
</comment>
<dbReference type="InterPro" id="IPR006626">
    <property type="entry name" value="PbH1"/>
</dbReference>
<sequence>MIKRGLLCRKNTTLILGLVFFIFHAKITRTCNATPAVFDVTKFGAKGNGKPEYNEDGESSIGMAFIHAWLKACNSLGPSTVVIPKGTYVVAQVMFTGPCQSSVTVDLQGNIVADPDVSQFPNNELLVFSQVEGSKLIGVGSIDATRPSSMVTPLDLEKPFLYSELMPSVSLLNVTKFEMSGVKSVNPEAFHVLVDSSREVSITNVNFEATNLKPITRSDAIFISMSNSVKITNSNIKTGDACVTVSGGSKDVYITGVTCVNGKGIRVGAQPHVTPDYNINKVEVKNCTFKGTTYAATINPRPQEALGQVSDIIFQDLVMQGVQTPIFIKQDYLSTSGKSHVAKINNVHFKNIKGTTTTKDALSISCSKTTPCDGIEVGDVDLKFTGNTLQNLKDALTFSATCLNAKVAFTGKHDGLSCL</sequence>
<name>A0AAW1NIE5_SAPOF</name>
<evidence type="ECO:0000256" key="1">
    <source>
        <dbReference type="ARBA" id="ARBA00004191"/>
    </source>
</evidence>
<keyword evidence="4" id="KW-0964">Secreted</keyword>
<comment type="caution">
    <text evidence="9">The sequence shown here is derived from an EMBL/GenBank/DDBJ whole genome shotgun (WGS) entry which is preliminary data.</text>
</comment>
<dbReference type="Proteomes" id="UP001443914">
    <property type="component" value="Unassembled WGS sequence"/>
</dbReference>
<protein>
    <submittedName>
        <fullName evidence="9">Uncharacterized protein</fullName>
    </submittedName>
</protein>
<dbReference type="GO" id="GO:0005975">
    <property type="term" value="P:carbohydrate metabolic process"/>
    <property type="evidence" value="ECO:0007669"/>
    <property type="project" value="InterPro"/>
</dbReference>
<evidence type="ECO:0000313" key="10">
    <source>
        <dbReference type="Proteomes" id="UP001443914"/>
    </source>
</evidence>
<evidence type="ECO:0000256" key="7">
    <source>
        <dbReference type="ARBA" id="ARBA00023316"/>
    </source>
</evidence>
<dbReference type="GO" id="GO:0071555">
    <property type="term" value="P:cell wall organization"/>
    <property type="evidence" value="ECO:0007669"/>
    <property type="project" value="UniProtKB-KW"/>
</dbReference>
<keyword evidence="5 8" id="KW-0378">Hydrolase</keyword>
<dbReference type="Pfam" id="PF00295">
    <property type="entry name" value="Glyco_hydro_28"/>
    <property type="match status" value="1"/>
</dbReference>
<dbReference type="SMART" id="SM00710">
    <property type="entry name" value="PbH1"/>
    <property type="match status" value="6"/>
</dbReference>
<dbReference type="Gene3D" id="2.160.20.10">
    <property type="entry name" value="Single-stranded right-handed beta-helix, Pectin lyase-like"/>
    <property type="match status" value="1"/>
</dbReference>
<keyword evidence="6 8" id="KW-0326">Glycosidase</keyword>
<evidence type="ECO:0000256" key="5">
    <source>
        <dbReference type="ARBA" id="ARBA00022801"/>
    </source>
</evidence>
<keyword evidence="7" id="KW-0961">Cell wall biogenesis/degradation</keyword>
<evidence type="ECO:0000256" key="4">
    <source>
        <dbReference type="ARBA" id="ARBA00022525"/>
    </source>
</evidence>
<evidence type="ECO:0000313" key="9">
    <source>
        <dbReference type="EMBL" id="KAK9756920.1"/>
    </source>
</evidence>
<comment type="similarity">
    <text evidence="2 8">Belongs to the glycosyl hydrolase 28 family.</text>
</comment>
<keyword evidence="10" id="KW-1185">Reference proteome</keyword>
<evidence type="ECO:0000256" key="2">
    <source>
        <dbReference type="ARBA" id="ARBA00008834"/>
    </source>
</evidence>
<proteinExistence type="inferred from homology"/>
<dbReference type="AlphaFoldDB" id="A0AAW1NIE5"/>
<keyword evidence="3" id="KW-0134">Cell wall</keyword>
<evidence type="ECO:0000256" key="3">
    <source>
        <dbReference type="ARBA" id="ARBA00022512"/>
    </source>
</evidence>
<dbReference type="SUPFAM" id="SSF51126">
    <property type="entry name" value="Pectin lyase-like"/>
    <property type="match status" value="1"/>
</dbReference>
<organism evidence="9 10">
    <name type="scientific">Saponaria officinalis</name>
    <name type="common">Common soapwort</name>
    <name type="synonym">Lychnis saponaria</name>
    <dbReference type="NCBI Taxonomy" id="3572"/>
    <lineage>
        <taxon>Eukaryota</taxon>
        <taxon>Viridiplantae</taxon>
        <taxon>Streptophyta</taxon>
        <taxon>Embryophyta</taxon>
        <taxon>Tracheophyta</taxon>
        <taxon>Spermatophyta</taxon>
        <taxon>Magnoliopsida</taxon>
        <taxon>eudicotyledons</taxon>
        <taxon>Gunneridae</taxon>
        <taxon>Pentapetalae</taxon>
        <taxon>Caryophyllales</taxon>
        <taxon>Caryophyllaceae</taxon>
        <taxon>Caryophylleae</taxon>
        <taxon>Saponaria</taxon>
    </lineage>
</organism>
<dbReference type="InterPro" id="IPR000743">
    <property type="entry name" value="Glyco_hydro_28"/>
</dbReference>
<gene>
    <name evidence="9" type="ORF">RND81_01G129800</name>
</gene>
<evidence type="ECO:0000256" key="8">
    <source>
        <dbReference type="RuleBase" id="RU361169"/>
    </source>
</evidence>
<reference evidence="9" key="1">
    <citation type="submission" date="2024-03" db="EMBL/GenBank/DDBJ databases">
        <title>WGS assembly of Saponaria officinalis var. Norfolk2.</title>
        <authorList>
            <person name="Jenkins J."/>
            <person name="Shu S."/>
            <person name="Grimwood J."/>
            <person name="Barry K."/>
            <person name="Goodstein D."/>
            <person name="Schmutz J."/>
            <person name="Leebens-Mack J."/>
            <person name="Osbourn A."/>
        </authorList>
    </citation>
    <scope>NUCLEOTIDE SEQUENCE [LARGE SCALE GENOMIC DNA]</scope>
    <source>
        <strain evidence="9">JIC</strain>
    </source>
</reference>
<dbReference type="InterPro" id="IPR012334">
    <property type="entry name" value="Pectin_lyas_fold"/>
</dbReference>
<dbReference type="GO" id="GO:0004650">
    <property type="term" value="F:polygalacturonase activity"/>
    <property type="evidence" value="ECO:0007669"/>
    <property type="project" value="InterPro"/>
</dbReference>
<evidence type="ECO:0000256" key="6">
    <source>
        <dbReference type="ARBA" id="ARBA00023295"/>
    </source>
</evidence>
<dbReference type="InterPro" id="IPR011050">
    <property type="entry name" value="Pectin_lyase_fold/virulence"/>
</dbReference>